<dbReference type="EC" id="2.4.2.9" evidence="4"/>
<organism evidence="11 12">
    <name type="scientific">Nannochloropsis gaditana</name>
    <dbReference type="NCBI Taxonomy" id="72520"/>
    <lineage>
        <taxon>Eukaryota</taxon>
        <taxon>Sar</taxon>
        <taxon>Stramenopiles</taxon>
        <taxon>Ochrophyta</taxon>
        <taxon>Eustigmatophyceae</taxon>
        <taxon>Eustigmatales</taxon>
        <taxon>Monodopsidaceae</taxon>
        <taxon>Nannochloropsis</taxon>
    </lineage>
</organism>
<dbReference type="OrthoDB" id="106623at2759"/>
<evidence type="ECO:0000259" key="10">
    <source>
        <dbReference type="Pfam" id="PF14681"/>
    </source>
</evidence>
<keyword evidence="5" id="KW-0021">Allosteric enzyme</keyword>
<keyword evidence="9" id="KW-0342">GTP-binding</keyword>
<dbReference type="InterPro" id="IPR029057">
    <property type="entry name" value="PRTase-like"/>
</dbReference>
<evidence type="ECO:0000256" key="5">
    <source>
        <dbReference type="ARBA" id="ARBA00022533"/>
    </source>
</evidence>
<dbReference type="GO" id="GO:0005525">
    <property type="term" value="F:GTP binding"/>
    <property type="evidence" value="ECO:0007669"/>
    <property type="project" value="UniProtKB-KW"/>
</dbReference>
<evidence type="ECO:0000256" key="1">
    <source>
        <dbReference type="ARBA" id="ARBA00001946"/>
    </source>
</evidence>
<protein>
    <recommendedName>
        <fullName evidence="4">uracil phosphoribosyltransferase</fullName>
        <ecNumber evidence="4">2.4.2.9</ecNumber>
    </recommendedName>
</protein>
<dbReference type="AlphaFoldDB" id="W7TFG6"/>
<feature type="domain" description="Phosphoribosyltransferase" evidence="10">
    <location>
        <begin position="62"/>
        <end position="263"/>
    </location>
</feature>
<comment type="similarity">
    <text evidence="3">Belongs to the UPRTase family.</text>
</comment>
<evidence type="ECO:0000256" key="4">
    <source>
        <dbReference type="ARBA" id="ARBA00011894"/>
    </source>
</evidence>
<sequence length="271" mass="29603">MTRASRSIVFPKDTDKIISYQSGIAFPKLPVRPVPMETMLEPTSRNPDDNVIVPHCHSFPYLYTKIRDCKTSNKDFALYASRILRILAEEAVGMVPSSPCSIQTPTNTTYAGMRALDDENSLCVVSILRAGDALMEAVRSVVPQAAVAKILIQRDESSEEKLPKLFYSKIPSDVNSRFCILCDPMLATGGSALCALSILIQEGQVPPDNIIFVCVVAAPEGIRAVHTRHPEVKIVTGAIDTGLNEDKYIVPGLGDFGDRWYNTTGGEKSEA</sequence>
<proteinExistence type="inferred from homology"/>
<dbReference type="CDD" id="cd06223">
    <property type="entry name" value="PRTases_typeI"/>
    <property type="match status" value="1"/>
</dbReference>
<dbReference type="GO" id="GO:0008655">
    <property type="term" value="P:pyrimidine-containing compound salvage"/>
    <property type="evidence" value="ECO:0007669"/>
    <property type="project" value="UniProtKB-ARBA"/>
</dbReference>
<dbReference type="FunFam" id="3.40.50.2020:FF:000023">
    <property type="entry name" value="Probable uracil phosphoribosyltransferase"/>
    <property type="match status" value="1"/>
</dbReference>
<evidence type="ECO:0000256" key="7">
    <source>
        <dbReference type="ARBA" id="ARBA00022679"/>
    </source>
</evidence>
<evidence type="ECO:0000313" key="12">
    <source>
        <dbReference type="Proteomes" id="UP000019335"/>
    </source>
</evidence>
<comment type="cofactor">
    <cofactor evidence="1">
        <name>Mg(2+)</name>
        <dbReference type="ChEBI" id="CHEBI:18420"/>
    </cofactor>
</comment>
<evidence type="ECO:0000256" key="9">
    <source>
        <dbReference type="ARBA" id="ARBA00023134"/>
    </source>
</evidence>
<reference evidence="11 12" key="1">
    <citation type="journal article" date="2014" name="Mol. Plant">
        <title>Chromosome Scale Genome Assembly and Transcriptome Profiling of Nannochloropsis gaditana in Nitrogen Depletion.</title>
        <authorList>
            <person name="Corteggiani Carpinelli E."/>
            <person name="Telatin A."/>
            <person name="Vitulo N."/>
            <person name="Forcato C."/>
            <person name="D'Angelo M."/>
            <person name="Schiavon R."/>
            <person name="Vezzi A."/>
            <person name="Giacometti G.M."/>
            <person name="Morosinotto T."/>
            <person name="Valle G."/>
        </authorList>
    </citation>
    <scope>NUCLEOTIDE SEQUENCE [LARGE SCALE GENOMIC DNA]</scope>
    <source>
        <strain evidence="11 12">B-31</strain>
    </source>
</reference>
<name>W7TFG6_9STRA</name>
<keyword evidence="7 11" id="KW-0808">Transferase</keyword>
<dbReference type="NCBIfam" id="NF001097">
    <property type="entry name" value="PRK00129.1"/>
    <property type="match status" value="1"/>
</dbReference>
<evidence type="ECO:0000256" key="6">
    <source>
        <dbReference type="ARBA" id="ARBA00022676"/>
    </source>
</evidence>
<keyword evidence="6 11" id="KW-0328">Glycosyltransferase</keyword>
<dbReference type="Proteomes" id="UP000019335">
    <property type="component" value="Chromosome 12"/>
</dbReference>
<accession>W7TFG6</accession>
<dbReference type="Pfam" id="PF14681">
    <property type="entry name" value="UPRTase"/>
    <property type="match status" value="1"/>
</dbReference>
<gene>
    <name evidence="11" type="ORF">Naga_100116g10</name>
</gene>
<dbReference type="InterPro" id="IPR000836">
    <property type="entry name" value="PRTase_dom"/>
</dbReference>
<dbReference type="SUPFAM" id="SSF53271">
    <property type="entry name" value="PRTase-like"/>
    <property type="match status" value="1"/>
</dbReference>
<dbReference type="Gene3D" id="3.40.50.2020">
    <property type="match status" value="1"/>
</dbReference>
<evidence type="ECO:0000256" key="3">
    <source>
        <dbReference type="ARBA" id="ARBA00009516"/>
    </source>
</evidence>
<evidence type="ECO:0000313" key="11">
    <source>
        <dbReference type="EMBL" id="EWM24887.1"/>
    </source>
</evidence>
<comment type="caution">
    <text evidence="11">The sequence shown here is derived from an EMBL/GenBank/DDBJ whole genome shotgun (WGS) entry which is preliminary data.</text>
</comment>
<dbReference type="EMBL" id="AZIL01001070">
    <property type="protein sequence ID" value="EWM24887.1"/>
    <property type="molecule type" value="Genomic_DNA"/>
</dbReference>
<evidence type="ECO:0000256" key="8">
    <source>
        <dbReference type="ARBA" id="ARBA00022741"/>
    </source>
</evidence>
<dbReference type="GO" id="GO:0004845">
    <property type="term" value="F:uracil phosphoribosyltransferase activity"/>
    <property type="evidence" value="ECO:0007669"/>
    <property type="project" value="UniProtKB-EC"/>
</dbReference>
<keyword evidence="12" id="KW-1185">Reference proteome</keyword>
<comment type="pathway">
    <text evidence="2">Pyrimidine metabolism; UMP biosynthesis via salvage pathway; UMP from uracil: step 1/1.</text>
</comment>
<evidence type="ECO:0000256" key="2">
    <source>
        <dbReference type="ARBA" id="ARBA00005180"/>
    </source>
</evidence>
<keyword evidence="8" id="KW-0547">Nucleotide-binding</keyword>